<evidence type="ECO:0000256" key="2">
    <source>
        <dbReference type="ARBA" id="ARBA00009047"/>
    </source>
</evidence>
<protein>
    <submittedName>
        <fullName evidence="12">ABC transporter permease subunit</fullName>
    </submittedName>
</protein>
<reference evidence="12" key="1">
    <citation type="submission" date="2023-04" db="EMBL/GenBank/DDBJ databases">
        <title>Completed genome of Mycoplasma lagogenitalium type strain 12MS.</title>
        <authorList>
            <person name="Spergser J."/>
        </authorList>
    </citation>
    <scope>NUCLEOTIDE SEQUENCE</scope>
    <source>
        <strain evidence="12">12MS</strain>
    </source>
</reference>
<evidence type="ECO:0000256" key="1">
    <source>
        <dbReference type="ARBA" id="ARBA00004651"/>
    </source>
</evidence>
<name>A0ABY8LWW3_9BACT</name>
<dbReference type="PROSITE" id="PS50928">
    <property type="entry name" value="ABC_TM1"/>
    <property type="match status" value="1"/>
</dbReference>
<keyword evidence="4" id="KW-1003">Cell membrane</keyword>
<comment type="similarity">
    <text evidence="2">Belongs to the binding-protein-dependent transport system permease family. MalFG subfamily.</text>
</comment>
<evidence type="ECO:0000256" key="6">
    <source>
        <dbReference type="ARBA" id="ARBA00022692"/>
    </source>
</evidence>
<evidence type="ECO:0000256" key="4">
    <source>
        <dbReference type="ARBA" id="ARBA00022475"/>
    </source>
</evidence>
<feature type="transmembrane region" description="Helical" evidence="9">
    <location>
        <begin position="630"/>
        <end position="650"/>
    </location>
</feature>
<keyword evidence="5" id="KW-0762">Sugar transport</keyword>
<comment type="subcellular location">
    <subcellularLocation>
        <location evidence="1 9">Cell membrane</location>
        <topology evidence="1 9">Multi-pass membrane protein</topology>
    </subcellularLocation>
</comment>
<organism evidence="12 13">
    <name type="scientific">Mesomycoplasma lagogenitalium</name>
    <dbReference type="NCBI Taxonomy" id="171286"/>
    <lineage>
        <taxon>Bacteria</taxon>
        <taxon>Bacillati</taxon>
        <taxon>Mycoplasmatota</taxon>
        <taxon>Mycoplasmoidales</taxon>
        <taxon>Metamycoplasmataceae</taxon>
        <taxon>Mesomycoplasma</taxon>
    </lineage>
</organism>
<evidence type="ECO:0000256" key="8">
    <source>
        <dbReference type="ARBA" id="ARBA00023136"/>
    </source>
</evidence>
<evidence type="ECO:0000256" key="3">
    <source>
        <dbReference type="ARBA" id="ARBA00022448"/>
    </source>
</evidence>
<feature type="transmembrane region" description="Helical" evidence="9">
    <location>
        <begin position="681"/>
        <end position="708"/>
    </location>
</feature>
<dbReference type="PANTHER" id="PTHR47314:SF1">
    <property type="entry name" value="MALTOSE_MALTODEXTRIN TRANSPORT SYSTEM PERMEASE PROTEIN MALF"/>
    <property type="match status" value="1"/>
</dbReference>
<dbReference type="Proteomes" id="UP001179842">
    <property type="component" value="Chromosome"/>
</dbReference>
<feature type="transmembrane region" description="Helical" evidence="9">
    <location>
        <begin position="605"/>
        <end position="623"/>
    </location>
</feature>
<feature type="transmembrane region" description="Helical" evidence="9">
    <location>
        <begin position="896"/>
        <end position="918"/>
    </location>
</feature>
<evidence type="ECO:0000313" key="12">
    <source>
        <dbReference type="EMBL" id="WGI36746.1"/>
    </source>
</evidence>
<evidence type="ECO:0000259" key="11">
    <source>
        <dbReference type="PROSITE" id="PS50928"/>
    </source>
</evidence>
<dbReference type="Gene3D" id="1.10.3720.10">
    <property type="entry name" value="MetI-like"/>
    <property type="match status" value="1"/>
</dbReference>
<feature type="domain" description="ABC transmembrane type-1" evidence="11">
    <location>
        <begin position="804"/>
        <end position="1030"/>
    </location>
</feature>
<keyword evidence="10" id="KW-0175">Coiled coil</keyword>
<feature type="transmembrane region" description="Helical" evidence="9">
    <location>
        <begin position="842"/>
        <end position="863"/>
    </location>
</feature>
<dbReference type="PANTHER" id="PTHR47314">
    <property type="entry name" value="MALTOSE/MALTODEXTRIN TRANSPORT SYSTEM PERMEASE PROTEIN MALF"/>
    <property type="match status" value="1"/>
</dbReference>
<feature type="transmembrane region" description="Helical" evidence="9">
    <location>
        <begin position="737"/>
        <end position="763"/>
    </location>
</feature>
<dbReference type="SUPFAM" id="SSF161098">
    <property type="entry name" value="MetI-like"/>
    <property type="match status" value="1"/>
</dbReference>
<evidence type="ECO:0000256" key="7">
    <source>
        <dbReference type="ARBA" id="ARBA00022989"/>
    </source>
</evidence>
<evidence type="ECO:0000256" key="10">
    <source>
        <dbReference type="SAM" id="Coils"/>
    </source>
</evidence>
<dbReference type="CDD" id="cd06261">
    <property type="entry name" value="TM_PBP2"/>
    <property type="match status" value="1"/>
</dbReference>
<feature type="transmembrane region" description="Helical" evidence="9">
    <location>
        <begin position="939"/>
        <end position="957"/>
    </location>
</feature>
<evidence type="ECO:0000313" key="13">
    <source>
        <dbReference type="Proteomes" id="UP001179842"/>
    </source>
</evidence>
<evidence type="ECO:0000256" key="9">
    <source>
        <dbReference type="RuleBase" id="RU363032"/>
    </source>
</evidence>
<keyword evidence="6 9" id="KW-0812">Transmembrane</keyword>
<feature type="transmembrane region" description="Helical" evidence="9">
    <location>
        <begin position="1011"/>
        <end position="1034"/>
    </location>
</feature>
<keyword evidence="13" id="KW-1185">Reference proteome</keyword>
<feature type="transmembrane region" description="Helical" evidence="9">
    <location>
        <begin position="808"/>
        <end position="830"/>
    </location>
</feature>
<dbReference type="InterPro" id="IPR035906">
    <property type="entry name" value="MetI-like_sf"/>
</dbReference>
<gene>
    <name evidence="12" type="ORF">QEG99_00450</name>
</gene>
<keyword evidence="8 9" id="KW-0472">Membrane</keyword>
<keyword evidence="7 9" id="KW-1133">Transmembrane helix</keyword>
<dbReference type="RefSeq" id="WP_280102048.1">
    <property type="nucleotide sequence ID" value="NZ_CP122979.1"/>
</dbReference>
<dbReference type="Pfam" id="PF00528">
    <property type="entry name" value="BPD_transp_1"/>
    <property type="match status" value="1"/>
</dbReference>
<keyword evidence="3 9" id="KW-0813">Transport</keyword>
<dbReference type="InterPro" id="IPR000515">
    <property type="entry name" value="MetI-like"/>
</dbReference>
<proteinExistence type="inferred from homology"/>
<dbReference type="EMBL" id="CP122979">
    <property type="protein sequence ID" value="WGI36746.1"/>
    <property type="molecule type" value="Genomic_DNA"/>
</dbReference>
<accession>A0ABY8LWW3</accession>
<evidence type="ECO:0000256" key="5">
    <source>
        <dbReference type="ARBA" id="ARBA00022597"/>
    </source>
</evidence>
<feature type="coiled-coil region" evidence="10">
    <location>
        <begin position="486"/>
        <end position="531"/>
    </location>
</feature>
<sequence>MEKIKLWNWYGESYEKKINDKKYSYKDFINQSKNVYDRKKRNLDLKKKIDKNLFLKARLNLKNEEKRALTTLKISHRNESQILKETIKQLKIAKDLKSLIKFEIKKIDKKNIESANYVHNYYKMLLKTADDVSIKEQNIQSVLEKAKSDENILLMHKAFLIIIYQYIKITNNKERFSKKSVFENIDKFTSEQQIILNDDANIKKIKELYKVLINKQSKLFIKKSEIENQLPTIKKESKEKFKKEKKELKIDYQKRILQAEYSYNEEYQTKILDAKSELKERKLKIKAKKVELIEANKEKNLKLQQYYAGKKLQEKQIKQEYKQEIKIVKDLFKINKQYQKALIIANFLKLNAKKHLKDVYEKYHLSLVDFHTKNKENEIVFNKNKSHFQDVINKVESTIKNIKIEDKKRLEIHLENHLPFIYRKSKYKNALLYVKANYYKKLGQLKQEYSYDGDFLIKKSDALFEYLSDWNKQLNKFNYESRNAKLKILEIDSNPLQENKERLENKFLSIKTEYQENVNNLKSKLKANEITKKAYSFKLKELKINYKEDINSLKLFDEKEKNKSILKTQFIRLNSKRKIVKKIYESKVTEVVKQIPTENKNGAKWKAMFLNLLFPGLAQLFIFKEYRKAILYLILSTLFYAVFVPFSFGITWNKIGGIQGIIDLGKSIHNFEKGILPDARFWMFGAAASFILLAVTLAFIISSAVGAYRQGKFLEEGMRPQTWSQTKKWLSEQGFPWLISIPGWFLIAFIVLVPLITSLLISFSNTGFQHTPPGQTVDWIGFGQYGKWWIFRNNGLLTSISRVVGWTLMWTFLSGLSVIIVGTLFAILVNSEKIKFKKFFRLIYIIPWAIPAFVTIIFLKSAFQADSSSLINYILIKLNIIDSGINFFASTSWVRFLLIVIQTWLGHSYIFLLITGNLQSIPKDIYEAGEIDGARKSKLFWHITLPILLSSLAPLLIGQFTFMFNNFTIISLFSGGGPAYLNPTAFQEASTDIIISWIYKLTTAVQIDGNVAFSSALVILASLISVSFAAYGFAKSLAKGGK</sequence>